<dbReference type="Pfam" id="PF00610">
    <property type="entry name" value="DEP"/>
    <property type="match status" value="1"/>
</dbReference>
<evidence type="ECO:0000256" key="3">
    <source>
        <dbReference type="SAM" id="MobiDB-lite"/>
    </source>
</evidence>
<dbReference type="Ensembl" id="ENSSAUT00010014208.1">
    <property type="protein sequence ID" value="ENSSAUP00010013359.1"/>
    <property type="gene ID" value="ENSSAUG00010006351.1"/>
</dbReference>
<evidence type="ECO:0000256" key="2">
    <source>
        <dbReference type="ARBA" id="ARBA00040225"/>
    </source>
</evidence>
<dbReference type="PANTHER" id="PTHR16206">
    <property type="entry name" value="DEP DOMAIN-CONTAINING"/>
    <property type="match status" value="1"/>
</dbReference>
<dbReference type="Gene3D" id="1.10.10.10">
    <property type="entry name" value="Winged helix-like DNA-binding domain superfamily/Winged helix DNA-binding domain"/>
    <property type="match status" value="1"/>
</dbReference>
<dbReference type="CDD" id="cd04446">
    <property type="entry name" value="DEP_DEPDC4"/>
    <property type="match status" value="1"/>
</dbReference>
<feature type="compositionally biased region" description="Polar residues" evidence="3">
    <location>
        <begin position="392"/>
        <end position="412"/>
    </location>
</feature>
<dbReference type="GeneTree" id="ENSGT00950000182976"/>
<reference evidence="6" key="1">
    <citation type="submission" date="2021-04" db="EMBL/GenBank/DDBJ databases">
        <authorList>
            <consortium name="Wellcome Sanger Institute Data Sharing"/>
        </authorList>
    </citation>
    <scope>NUCLEOTIDE SEQUENCE [LARGE SCALE GENOMIC DNA]</scope>
</reference>
<dbReference type="PROSITE" id="PS50186">
    <property type="entry name" value="DEP"/>
    <property type="match status" value="1"/>
</dbReference>
<dbReference type="InterPro" id="IPR036390">
    <property type="entry name" value="WH_DNA-bd_sf"/>
</dbReference>
<keyword evidence="4" id="KW-0812">Transmembrane</keyword>
<sequence length="648" mass="72078">MNYTHSKLLPVVVLINNQPWLGFLGLTFIFLHQPFLFSMLCHPKIAFYTLLYICTQTLHSSCVKHDSVCFSPPCVFVSAHGVSSKPAQSSSMWSGLISHLRSSVTVKRRRVHLKSHSDCFLGSEAVDVVAEHISRVKGFEGAAVSRDKVVCVCQALLDCNVFEAVGTKVFGKDRKQDVFQGSKSALYRFVSGCTPSVDELERGALVNGIQKLFCGAPSDRNEEETCPTGPHVQVSTPVKCSLTPMKANQLDPPAPASLSLEPLVDSVSPSRVQTDTALPQSLVDEVWQEQTLLRLLNLVELPLLEGVLQCSQAPSSPPPLNLLAHKNPDLIYSSNHLDRQILKAFRDSQDDEWLLAALDCLDFLPDQPVVELSRELPHCFLQDEESCEQVPAGSSSQDGVQSLESVSSPANSSDERPRLSQSGLDECKLLLYRTLVKHYSHTDRPPLLPQYMVDIYIAITDLLVNAKLGTALEALQLCLKLLPPACRDELRRLLVFMALAADPQEIKLDKEIENRLTVKRSFTRAVLHNKSLPKEKEDLMVVFMLSNIKEMFKIPGALHKGVSDKLVSLVQGKQPDVTGSTFCQPTSSRSYTDSTKNTTHQELWALLNSIHLDTKISAKERKRLLGQFYQAHPEIYYQYYGEFAVGVL</sequence>
<feature type="transmembrane region" description="Helical" evidence="4">
    <location>
        <begin position="20"/>
        <end position="41"/>
    </location>
</feature>
<keyword evidence="4" id="KW-1133">Transmembrane helix</keyword>
<protein>
    <recommendedName>
        <fullName evidence="2">DEP domain-containing protein 7</fullName>
    </recommendedName>
</protein>
<accession>A0A671UL21</accession>
<dbReference type="CDD" id="cd04405">
    <property type="entry name" value="RhoGAP_BRCC3-like"/>
    <property type="match status" value="1"/>
</dbReference>
<feature type="domain" description="DEP" evidence="5">
    <location>
        <begin position="100"/>
        <end position="191"/>
    </location>
</feature>
<gene>
    <name evidence="6" type="primary">DEPDC7</name>
    <name evidence="6" type="synonym">LOC115585957</name>
</gene>
<reference evidence="6" key="3">
    <citation type="submission" date="2025-09" db="UniProtKB">
        <authorList>
            <consortium name="Ensembl"/>
        </authorList>
    </citation>
    <scope>IDENTIFICATION</scope>
</reference>
<evidence type="ECO:0000259" key="5">
    <source>
        <dbReference type="PROSITE" id="PS50186"/>
    </source>
</evidence>
<dbReference type="InterPro" id="IPR036388">
    <property type="entry name" value="WH-like_DNA-bd_sf"/>
</dbReference>
<dbReference type="PANTHER" id="PTHR16206:SF9">
    <property type="entry name" value="DEP DOMAIN-CONTAINING PROTEIN 7"/>
    <property type="match status" value="1"/>
</dbReference>
<dbReference type="GO" id="GO:0035556">
    <property type="term" value="P:intracellular signal transduction"/>
    <property type="evidence" value="ECO:0007669"/>
    <property type="project" value="InterPro"/>
</dbReference>
<evidence type="ECO:0000313" key="7">
    <source>
        <dbReference type="Proteomes" id="UP000472265"/>
    </source>
</evidence>
<proteinExistence type="inferred from homology"/>
<comment type="similarity">
    <text evidence="1">Belongs to the DEPDC7 family.</text>
</comment>
<reference evidence="6" key="2">
    <citation type="submission" date="2025-08" db="UniProtKB">
        <authorList>
            <consortium name="Ensembl"/>
        </authorList>
    </citation>
    <scope>IDENTIFICATION</scope>
</reference>
<evidence type="ECO:0000256" key="1">
    <source>
        <dbReference type="ARBA" id="ARBA00037970"/>
    </source>
</evidence>
<dbReference type="AlphaFoldDB" id="A0A671UL21"/>
<keyword evidence="7" id="KW-1185">Reference proteome</keyword>
<feature type="region of interest" description="Disordered" evidence="3">
    <location>
        <begin position="390"/>
        <end position="421"/>
    </location>
</feature>
<dbReference type="InterPro" id="IPR000591">
    <property type="entry name" value="DEP_dom"/>
</dbReference>
<dbReference type="InParanoid" id="A0A671UL21"/>
<keyword evidence="4" id="KW-0472">Membrane</keyword>
<dbReference type="Proteomes" id="UP000472265">
    <property type="component" value="Chromosome 8"/>
</dbReference>
<evidence type="ECO:0000256" key="4">
    <source>
        <dbReference type="SAM" id="Phobius"/>
    </source>
</evidence>
<dbReference type="OMA" id="DTQEDEW"/>
<dbReference type="SUPFAM" id="SSF46785">
    <property type="entry name" value="Winged helix' DNA-binding domain"/>
    <property type="match status" value="1"/>
</dbReference>
<name>A0A671UL21_SPAAU</name>
<evidence type="ECO:0000313" key="6">
    <source>
        <dbReference type="Ensembl" id="ENSSAUP00010013359.1"/>
    </source>
</evidence>
<organism evidence="6 7">
    <name type="scientific">Sparus aurata</name>
    <name type="common">Gilthead sea bream</name>
    <dbReference type="NCBI Taxonomy" id="8175"/>
    <lineage>
        <taxon>Eukaryota</taxon>
        <taxon>Metazoa</taxon>
        <taxon>Chordata</taxon>
        <taxon>Craniata</taxon>
        <taxon>Vertebrata</taxon>
        <taxon>Euteleostomi</taxon>
        <taxon>Actinopterygii</taxon>
        <taxon>Neopterygii</taxon>
        <taxon>Teleostei</taxon>
        <taxon>Neoteleostei</taxon>
        <taxon>Acanthomorphata</taxon>
        <taxon>Eupercaria</taxon>
        <taxon>Spariformes</taxon>
        <taxon>Sparidae</taxon>
        <taxon>Sparus</taxon>
    </lineage>
</organism>
<dbReference type="SMART" id="SM00049">
    <property type="entry name" value="DEP"/>
    <property type="match status" value="1"/>
</dbReference>